<reference evidence="1 2" key="1">
    <citation type="submission" date="2019-10" db="EMBL/GenBank/DDBJ databases">
        <title>Pseudoalteromonas rubra S4059.</title>
        <authorList>
            <person name="Paulsen S."/>
            <person name="Wang X."/>
        </authorList>
    </citation>
    <scope>NUCLEOTIDE SEQUENCE [LARGE SCALE GENOMIC DNA]</scope>
    <source>
        <strain evidence="1 2">S4059</strain>
    </source>
</reference>
<evidence type="ECO:0000313" key="1">
    <source>
        <dbReference type="EMBL" id="QPB82709.1"/>
    </source>
</evidence>
<protein>
    <recommendedName>
        <fullName evidence="3">Lipoprotein</fullName>
    </recommendedName>
</protein>
<proteinExistence type="predicted"/>
<dbReference type="EMBL" id="CP045429">
    <property type="protein sequence ID" value="QPB82709.1"/>
    <property type="molecule type" value="Genomic_DNA"/>
</dbReference>
<evidence type="ECO:0008006" key="3">
    <source>
        <dbReference type="Google" id="ProtNLM"/>
    </source>
</evidence>
<evidence type="ECO:0000313" key="2">
    <source>
        <dbReference type="Proteomes" id="UP000305729"/>
    </source>
</evidence>
<dbReference type="Proteomes" id="UP000305729">
    <property type="component" value="Chromosome 1"/>
</dbReference>
<accession>A0A5S3UTI0</accession>
<sequence length="167" mass="19538">MKSKKPLVGLAVLITLLTGCDRHRPELGEMEAFYFRNQDKLASVQKLACALQKKYKINFVYFRLDQAQTKLNQVAKSELNELVSNIKALNFDSLRIEWTQQGCLLSLPYWDNWWGSSGQYYSLVYNSNTLTQFNPDVHDFTKINWQRSFEFSKPLANNWSIYFLHAP</sequence>
<organism evidence="1 2">
    <name type="scientific">Pseudoalteromonas rubra</name>
    <dbReference type="NCBI Taxonomy" id="43658"/>
    <lineage>
        <taxon>Bacteria</taxon>
        <taxon>Pseudomonadati</taxon>
        <taxon>Pseudomonadota</taxon>
        <taxon>Gammaproteobacteria</taxon>
        <taxon>Alteromonadales</taxon>
        <taxon>Pseudoalteromonadaceae</taxon>
        <taxon>Pseudoalteromonas</taxon>
    </lineage>
</organism>
<gene>
    <name evidence="1" type="ORF">CWC22_006755</name>
</gene>
<dbReference type="RefSeq" id="WP_138538966.1">
    <property type="nucleotide sequence ID" value="NZ_CP045429.1"/>
</dbReference>
<name>A0A5S3UTI0_9GAMM</name>
<dbReference type="AlphaFoldDB" id="A0A5S3UTI0"/>
<dbReference type="PROSITE" id="PS51257">
    <property type="entry name" value="PROKAR_LIPOPROTEIN"/>
    <property type="match status" value="1"/>
</dbReference>